<dbReference type="Gene3D" id="3.30.70.2450">
    <property type="match status" value="1"/>
</dbReference>
<evidence type="ECO:0000313" key="6">
    <source>
        <dbReference type="Proteomes" id="UP000234190"/>
    </source>
</evidence>
<evidence type="ECO:0000259" key="4">
    <source>
        <dbReference type="Pfam" id="PF01494"/>
    </source>
</evidence>
<evidence type="ECO:0000256" key="1">
    <source>
        <dbReference type="ARBA" id="ARBA00001974"/>
    </source>
</evidence>
<dbReference type="RefSeq" id="WP_102074579.1">
    <property type="nucleotide sequence ID" value="NZ_PDNW01000012.1"/>
</dbReference>
<evidence type="ECO:0000313" key="5">
    <source>
        <dbReference type="EMBL" id="PLC49123.1"/>
    </source>
</evidence>
<dbReference type="Gene3D" id="3.40.30.120">
    <property type="match status" value="1"/>
</dbReference>
<feature type="domain" description="FAD-binding" evidence="4">
    <location>
        <begin position="4"/>
        <end position="341"/>
    </location>
</feature>
<dbReference type="Proteomes" id="UP000234190">
    <property type="component" value="Unassembled WGS sequence"/>
</dbReference>
<comment type="caution">
    <text evidence="5">The sequence shown here is derived from an EMBL/GenBank/DDBJ whole genome shotgun (WGS) entry which is preliminary data.</text>
</comment>
<reference evidence="5 6" key="1">
    <citation type="submission" date="2017-10" db="EMBL/GenBank/DDBJ databases">
        <title>Two draft genome sequences of Pusillimonas sp. strains isolated from a nitrate- and radionuclide-contaminated groundwater in Russia.</title>
        <authorList>
            <person name="Grouzdev D.S."/>
            <person name="Tourova T.P."/>
            <person name="Goeva M.A."/>
            <person name="Babich T.L."/>
            <person name="Sokolova D.S."/>
            <person name="Abdullin R."/>
            <person name="Poltaraus A.B."/>
            <person name="Toshchakov S.V."/>
            <person name="Nazina T.N."/>
        </authorList>
    </citation>
    <scope>NUCLEOTIDE SEQUENCE [LARGE SCALE GENOMIC DNA]</scope>
    <source>
        <strain evidence="5 6">JR1/69-3-13</strain>
    </source>
</reference>
<protein>
    <submittedName>
        <fullName evidence="5">Monooxygenase</fullName>
    </submittedName>
</protein>
<dbReference type="SUPFAM" id="SSF51905">
    <property type="entry name" value="FAD/NAD(P)-binding domain"/>
    <property type="match status" value="1"/>
</dbReference>
<dbReference type="Pfam" id="PF01494">
    <property type="entry name" value="FAD_binding_3"/>
    <property type="match status" value="1"/>
</dbReference>
<dbReference type="AlphaFoldDB" id="A0A2N4U292"/>
<proteinExistence type="predicted"/>
<comment type="cofactor">
    <cofactor evidence="1">
        <name>FAD</name>
        <dbReference type="ChEBI" id="CHEBI:57692"/>
    </cofactor>
</comment>
<organism evidence="5 6">
    <name type="scientific">Pollutimonas subterranea</name>
    <dbReference type="NCBI Taxonomy" id="2045210"/>
    <lineage>
        <taxon>Bacteria</taxon>
        <taxon>Pseudomonadati</taxon>
        <taxon>Pseudomonadota</taxon>
        <taxon>Betaproteobacteria</taxon>
        <taxon>Burkholderiales</taxon>
        <taxon>Alcaligenaceae</taxon>
        <taxon>Pollutimonas</taxon>
    </lineage>
</organism>
<dbReference type="EMBL" id="PDNW01000012">
    <property type="protein sequence ID" value="PLC49123.1"/>
    <property type="molecule type" value="Genomic_DNA"/>
</dbReference>
<dbReference type="GO" id="GO:0071949">
    <property type="term" value="F:FAD binding"/>
    <property type="evidence" value="ECO:0007669"/>
    <property type="project" value="InterPro"/>
</dbReference>
<dbReference type="PRINTS" id="PR00420">
    <property type="entry name" value="RNGMNOXGNASE"/>
</dbReference>
<dbReference type="Pfam" id="PF21274">
    <property type="entry name" value="Rng_hyd_C"/>
    <property type="match status" value="1"/>
</dbReference>
<dbReference type="InterPro" id="IPR050641">
    <property type="entry name" value="RIFMO-like"/>
</dbReference>
<dbReference type="OrthoDB" id="3443359at2"/>
<dbReference type="InterPro" id="IPR002938">
    <property type="entry name" value="FAD-bd"/>
</dbReference>
<keyword evidence="5" id="KW-0503">Monooxygenase</keyword>
<keyword evidence="2" id="KW-0285">Flavoprotein</keyword>
<keyword evidence="5" id="KW-0560">Oxidoreductase</keyword>
<dbReference type="GO" id="GO:0016709">
    <property type="term" value="F:oxidoreductase activity, acting on paired donors, with incorporation or reduction of molecular oxygen, NAD(P)H as one donor, and incorporation of one atom of oxygen"/>
    <property type="evidence" value="ECO:0007669"/>
    <property type="project" value="UniProtKB-ARBA"/>
</dbReference>
<dbReference type="PANTHER" id="PTHR43004:SF19">
    <property type="entry name" value="BINDING MONOOXYGENASE, PUTATIVE (JCVI)-RELATED"/>
    <property type="match status" value="1"/>
</dbReference>
<accession>A0A2N4U292</accession>
<sequence>MDRPVLIAGAGPVGLTMAMALKRQGVALRIIDKAAARSDKSKALVLWPRTLEMLDIQGCVQPFIETGMKATGVRILDRHHTLVHVRLDAARSRFPYALMLPQSDTERLLEEQLALLGVHVERHVELVSFTDNKDIATAALRHADGSEENTDYSYLAACDGAHSTIRHGLAVQFDGDTLPSDWLLADVELDGDLPNDELTICWTPDGVLALIPIRGARFRVIADLGHASAQNASAPTLVEVQSLLDERGPTRLSAHDPVWTSRFRINERKVNDYRHGRIFLCGDAAHIHSPAGGQGMNTGMQDVINLAWKLAMVWHGRASSELLESYSPERSAIGEQVLRNAGTMTKVAIVRNPILQEIRNLAVGALGRISALRQILVDQLTEVDLHYHHSPLTRMLPSASPKPAPGERAPDLPVNHTDSGATRLHEVLADGKFALLSVSAPTIKLPDALKAIATTTGTVATDDYRAGYIYLIRPDAYVAMSTKTENRDLLLAELQAMVGTA</sequence>
<keyword evidence="3" id="KW-0274">FAD</keyword>
<evidence type="ECO:0000256" key="2">
    <source>
        <dbReference type="ARBA" id="ARBA00022630"/>
    </source>
</evidence>
<gene>
    <name evidence="5" type="ORF">CR159_13940</name>
</gene>
<keyword evidence="6" id="KW-1185">Reference proteome</keyword>
<dbReference type="Gene3D" id="3.50.50.60">
    <property type="entry name" value="FAD/NAD(P)-binding domain"/>
    <property type="match status" value="1"/>
</dbReference>
<dbReference type="PANTHER" id="PTHR43004">
    <property type="entry name" value="TRK SYSTEM POTASSIUM UPTAKE PROTEIN"/>
    <property type="match status" value="1"/>
</dbReference>
<dbReference type="InterPro" id="IPR036188">
    <property type="entry name" value="FAD/NAD-bd_sf"/>
</dbReference>
<name>A0A2N4U292_9BURK</name>
<evidence type="ECO:0000256" key="3">
    <source>
        <dbReference type="ARBA" id="ARBA00022827"/>
    </source>
</evidence>